<keyword evidence="2" id="KW-1185">Reference proteome</keyword>
<comment type="caution">
    <text evidence="1">The sequence shown here is derived from an EMBL/GenBank/DDBJ whole genome shotgun (WGS) entry which is preliminary data.</text>
</comment>
<evidence type="ECO:0000313" key="1">
    <source>
        <dbReference type="EMBL" id="KAJ3551466.1"/>
    </source>
</evidence>
<organism evidence="1 2">
    <name type="scientific">Phlebia brevispora</name>
    <dbReference type="NCBI Taxonomy" id="194682"/>
    <lineage>
        <taxon>Eukaryota</taxon>
        <taxon>Fungi</taxon>
        <taxon>Dikarya</taxon>
        <taxon>Basidiomycota</taxon>
        <taxon>Agaricomycotina</taxon>
        <taxon>Agaricomycetes</taxon>
        <taxon>Polyporales</taxon>
        <taxon>Meruliaceae</taxon>
        <taxon>Phlebia</taxon>
    </lineage>
</organism>
<dbReference type="Proteomes" id="UP001148662">
    <property type="component" value="Unassembled WGS sequence"/>
</dbReference>
<accession>A0ACC1T259</accession>
<evidence type="ECO:0000313" key="2">
    <source>
        <dbReference type="Proteomes" id="UP001148662"/>
    </source>
</evidence>
<dbReference type="EMBL" id="JANHOG010000797">
    <property type="protein sequence ID" value="KAJ3551466.1"/>
    <property type="molecule type" value="Genomic_DNA"/>
</dbReference>
<sequence>MSTNASNSEVISVYETNLLGNYFVVAALTVACYEFAITFRYQYEFSWQRRSSGATWLFFANWYSTLAAIIVQVAPSSAEVLFVMHLWHSLNSTAAFSALRVFALFDRARVLAASALGLGLVPVALQLLCSTSLAGLLCTISADVIAIAITWFKTYHHVQQASFAGVNVTFSTTLLQYGTLYFIVLFIVNLAEGLIAIVPAFQTINPIGAFTTVLPNIILSRFLINLRQVDSPEPDSAARSSHFSAPSFRRPSVSSIVGNLGEMLPDGEENPALDDEDHNAAAVYEDDIRADSKSVLEAGMSSVLDMETIASI</sequence>
<reference evidence="1" key="1">
    <citation type="submission" date="2022-07" db="EMBL/GenBank/DDBJ databases">
        <title>Genome Sequence of Phlebia brevispora.</title>
        <authorList>
            <person name="Buettner E."/>
        </authorList>
    </citation>
    <scope>NUCLEOTIDE SEQUENCE</scope>
    <source>
        <strain evidence="1">MPL23</strain>
    </source>
</reference>
<gene>
    <name evidence="1" type="ORF">NM688_g4685</name>
</gene>
<protein>
    <submittedName>
        <fullName evidence="1">Uncharacterized protein</fullName>
    </submittedName>
</protein>
<proteinExistence type="predicted"/>
<name>A0ACC1T259_9APHY</name>